<proteinExistence type="inferred from homology"/>
<gene>
    <name evidence="9" type="ORF">AMAG_01885</name>
</gene>
<dbReference type="OMA" id="MGGIEHT"/>
<dbReference type="InterPro" id="IPR036390">
    <property type="entry name" value="WH_DNA-bd_sf"/>
</dbReference>
<dbReference type="Gene3D" id="1.10.10.10">
    <property type="entry name" value="Winged helix-like DNA-binding domain superfamily/Winged helix DNA-binding domain"/>
    <property type="match status" value="1"/>
</dbReference>
<name>A0A0L0S0Y6_ALLM3</name>
<evidence type="ECO:0000256" key="1">
    <source>
        <dbReference type="ARBA" id="ARBA00004123"/>
    </source>
</evidence>
<evidence type="ECO:0000313" key="9">
    <source>
        <dbReference type="EMBL" id="KNE56041.1"/>
    </source>
</evidence>
<keyword evidence="10" id="KW-1185">Reference proteome</keyword>
<accession>A0A0L0S0Y6</accession>
<dbReference type="GO" id="GO:0003700">
    <property type="term" value="F:DNA-binding transcription factor activity"/>
    <property type="evidence" value="ECO:0007669"/>
    <property type="project" value="InterPro"/>
</dbReference>
<evidence type="ECO:0000259" key="8">
    <source>
        <dbReference type="SMART" id="SM00415"/>
    </source>
</evidence>
<reference evidence="9 10" key="1">
    <citation type="submission" date="2009-11" db="EMBL/GenBank/DDBJ databases">
        <title>Annotation of Allomyces macrogynus ATCC 38327.</title>
        <authorList>
            <consortium name="The Broad Institute Genome Sequencing Platform"/>
            <person name="Russ C."/>
            <person name="Cuomo C."/>
            <person name="Burger G."/>
            <person name="Gray M.W."/>
            <person name="Holland P.W.H."/>
            <person name="King N."/>
            <person name="Lang F.B.F."/>
            <person name="Roger A.J."/>
            <person name="Ruiz-Trillo I."/>
            <person name="Young S.K."/>
            <person name="Zeng Q."/>
            <person name="Gargeya S."/>
            <person name="Fitzgerald M."/>
            <person name="Haas B."/>
            <person name="Abouelleil A."/>
            <person name="Alvarado L."/>
            <person name="Arachchi H.M."/>
            <person name="Berlin A."/>
            <person name="Chapman S.B."/>
            <person name="Gearin G."/>
            <person name="Goldberg J."/>
            <person name="Griggs A."/>
            <person name="Gujja S."/>
            <person name="Hansen M."/>
            <person name="Heiman D."/>
            <person name="Howarth C."/>
            <person name="Larimer J."/>
            <person name="Lui A."/>
            <person name="MacDonald P.J.P."/>
            <person name="McCowen C."/>
            <person name="Montmayeur A."/>
            <person name="Murphy C."/>
            <person name="Neiman D."/>
            <person name="Pearson M."/>
            <person name="Priest M."/>
            <person name="Roberts A."/>
            <person name="Saif S."/>
            <person name="Shea T."/>
            <person name="Sisk P."/>
            <person name="Stolte C."/>
            <person name="Sykes S."/>
            <person name="Wortman J."/>
            <person name="Nusbaum C."/>
            <person name="Birren B."/>
        </authorList>
    </citation>
    <scope>NUCLEOTIDE SEQUENCE [LARGE SCALE GENOMIC DNA]</scope>
    <source>
        <strain evidence="9 10">ATCC 38327</strain>
    </source>
</reference>
<organism evidence="9 10">
    <name type="scientific">Allomyces macrogynus (strain ATCC 38327)</name>
    <name type="common">Allomyces javanicus var. macrogynus</name>
    <dbReference type="NCBI Taxonomy" id="578462"/>
    <lineage>
        <taxon>Eukaryota</taxon>
        <taxon>Fungi</taxon>
        <taxon>Fungi incertae sedis</taxon>
        <taxon>Blastocladiomycota</taxon>
        <taxon>Blastocladiomycetes</taxon>
        <taxon>Blastocladiales</taxon>
        <taxon>Blastocladiaceae</taxon>
        <taxon>Allomyces</taxon>
    </lineage>
</organism>
<evidence type="ECO:0000256" key="4">
    <source>
        <dbReference type="ARBA" id="ARBA00023125"/>
    </source>
</evidence>
<comment type="subcellular location">
    <subcellularLocation>
        <location evidence="1">Nucleus</location>
    </subcellularLocation>
</comment>
<dbReference type="STRING" id="578462.A0A0L0S0Y6"/>
<dbReference type="VEuPathDB" id="FungiDB:AMAG_01885"/>
<dbReference type="PRINTS" id="PR00056">
    <property type="entry name" value="HSFDOMAIN"/>
</dbReference>
<evidence type="ECO:0000256" key="3">
    <source>
        <dbReference type="ARBA" id="ARBA00023015"/>
    </source>
</evidence>
<feature type="domain" description="HSF-type DNA-binding" evidence="8">
    <location>
        <begin position="78"/>
        <end position="179"/>
    </location>
</feature>
<dbReference type="SMART" id="SM00415">
    <property type="entry name" value="HSF"/>
    <property type="match status" value="1"/>
</dbReference>
<dbReference type="Pfam" id="PF00447">
    <property type="entry name" value="HSF_DNA-bind"/>
    <property type="match status" value="1"/>
</dbReference>
<dbReference type="InterPro" id="IPR000232">
    <property type="entry name" value="HSF_DNA-bd"/>
</dbReference>
<reference evidence="10" key="2">
    <citation type="submission" date="2009-11" db="EMBL/GenBank/DDBJ databases">
        <title>The Genome Sequence of Allomyces macrogynus strain ATCC 38327.</title>
        <authorList>
            <consortium name="The Broad Institute Genome Sequencing Platform"/>
            <person name="Russ C."/>
            <person name="Cuomo C."/>
            <person name="Shea T."/>
            <person name="Young S.K."/>
            <person name="Zeng Q."/>
            <person name="Koehrsen M."/>
            <person name="Haas B."/>
            <person name="Borodovsky M."/>
            <person name="Guigo R."/>
            <person name="Alvarado L."/>
            <person name="Berlin A."/>
            <person name="Borenstein D."/>
            <person name="Chen Z."/>
            <person name="Engels R."/>
            <person name="Freedman E."/>
            <person name="Gellesch M."/>
            <person name="Goldberg J."/>
            <person name="Griggs A."/>
            <person name="Gujja S."/>
            <person name="Heiman D."/>
            <person name="Hepburn T."/>
            <person name="Howarth C."/>
            <person name="Jen D."/>
            <person name="Larson L."/>
            <person name="Lewis B."/>
            <person name="Mehta T."/>
            <person name="Park D."/>
            <person name="Pearson M."/>
            <person name="Roberts A."/>
            <person name="Saif S."/>
            <person name="Shenoy N."/>
            <person name="Sisk P."/>
            <person name="Stolte C."/>
            <person name="Sykes S."/>
            <person name="Walk T."/>
            <person name="White J."/>
            <person name="Yandava C."/>
            <person name="Burger G."/>
            <person name="Gray M.W."/>
            <person name="Holland P.W.H."/>
            <person name="King N."/>
            <person name="Lang F.B.F."/>
            <person name="Roger A.J."/>
            <person name="Ruiz-Trillo I."/>
            <person name="Lander E."/>
            <person name="Nusbaum C."/>
        </authorList>
    </citation>
    <scope>NUCLEOTIDE SEQUENCE [LARGE SCALE GENOMIC DNA]</scope>
    <source>
        <strain evidence="10">ATCC 38327</strain>
    </source>
</reference>
<dbReference type="InterPro" id="IPR036388">
    <property type="entry name" value="WH-like_DNA-bd_sf"/>
</dbReference>
<keyword evidence="6" id="KW-0539">Nucleus</keyword>
<evidence type="ECO:0000256" key="6">
    <source>
        <dbReference type="ARBA" id="ARBA00023242"/>
    </source>
</evidence>
<dbReference type="eggNOG" id="KOG0627">
    <property type="taxonomic scope" value="Eukaryota"/>
</dbReference>
<dbReference type="PANTHER" id="PTHR10015:SF427">
    <property type="entry name" value="HEAT SHOCK FACTOR PROTEIN"/>
    <property type="match status" value="1"/>
</dbReference>
<evidence type="ECO:0000256" key="2">
    <source>
        <dbReference type="ARBA" id="ARBA00006403"/>
    </source>
</evidence>
<keyword evidence="3" id="KW-0805">Transcription regulation</keyword>
<dbReference type="PANTHER" id="PTHR10015">
    <property type="entry name" value="HEAT SHOCK TRANSCRIPTION FACTOR"/>
    <property type="match status" value="1"/>
</dbReference>
<dbReference type="OrthoDB" id="60033at2759"/>
<evidence type="ECO:0000313" key="10">
    <source>
        <dbReference type="Proteomes" id="UP000054350"/>
    </source>
</evidence>
<evidence type="ECO:0000256" key="5">
    <source>
        <dbReference type="ARBA" id="ARBA00023163"/>
    </source>
</evidence>
<keyword evidence="5" id="KW-0804">Transcription</keyword>
<dbReference type="EMBL" id="GG745330">
    <property type="protein sequence ID" value="KNE56041.1"/>
    <property type="molecule type" value="Genomic_DNA"/>
</dbReference>
<dbReference type="Proteomes" id="UP000054350">
    <property type="component" value="Unassembled WGS sequence"/>
</dbReference>
<comment type="similarity">
    <text evidence="2 7">Belongs to the HSF family.</text>
</comment>
<evidence type="ECO:0000256" key="7">
    <source>
        <dbReference type="RuleBase" id="RU004020"/>
    </source>
</evidence>
<dbReference type="SUPFAM" id="SSF46785">
    <property type="entry name" value="Winged helix' DNA-binding domain"/>
    <property type="match status" value="1"/>
</dbReference>
<dbReference type="GO" id="GO:0005634">
    <property type="term" value="C:nucleus"/>
    <property type="evidence" value="ECO:0007669"/>
    <property type="project" value="UniProtKB-SubCell"/>
</dbReference>
<dbReference type="GO" id="GO:0043565">
    <property type="term" value="F:sequence-specific DNA binding"/>
    <property type="evidence" value="ECO:0007669"/>
    <property type="project" value="InterPro"/>
</dbReference>
<dbReference type="AlphaFoldDB" id="A0A0L0S0Y6"/>
<sequence>MDFATPSIILNGVDAPASHGYLQPAYPGRPSPRHDAVTAALSLPASPVFSGSAAPSPTFLGTASPLLTPIPANSPVLGPKSFVQKVYGLVNDPATDHLICWTPAGTSFVVLDVKGLEAILPSIFKHSKFPSLIRQLNMYHFSKINRAPRGSQPPDAKEYEFAHEHFTRDGSRLALIKRQQGARAVWHQYPRHQ</sequence>
<protein>
    <recommendedName>
        <fullName evidence="8">HSF-type DNA-binding domain-containing protein</fullName>
    </recommendedName>
</protein>
<keyword evidence="4" id="KW-0238">DNA-binding</keyword>
<dbReference type="FunFam" id="1.10.10.10:FF:000027">
    <property type="entry name" value="Heat shock transcription factor 1"/>
    <property type="match status" value="1"/>
</dbReference>